<proteinExistence type="predicted"/>
<feature type="region of interest" description="Disordered" evidence="1">
    <location>
        <begin position="42"/>
        <end position="89"/>
    </location>
</feature>
<keyword evidence="3" id="KW-1185">Reference proteome</keyword>
<reference evidence="2 3" key="1">
    <citation type="submission" date="2017-09" db="EMBL/GenBank/DDBJ databases">
        <title>Pseudomonas abyssi sp. nov. isolated from Abyssopelagic Water.</title>
        <authorList>
            <person name="Wei Y."/>
        </authorList>
    </citation>
    <scope>NUCLEOTIDE SEQUENCE [LARGE SCALE GENOMIC DNA]</scope>
    <source>
        <strain evidence="2 3">MT5</strain>
    </source>
</reference>
<protein>
    <submittedName>
        <fullName evidence="2">Uncharacterized protein</fullName>
    </submittedName>
</protein>
<sequence>MSATDDRRRRLQGNLEGRRSGIQNNLTARQQSMADRLVQTLADNLTERKPPPTLRREEPRGAIAAGRGRVERNYEPERNPGSGGGIASPLEEVNYGSRLYHTNGIPSTDGLFVYPLLSRLLLEDADGAPVEIYLAGTSAPTP</sequence>
<dbReference type="RefSeq" id="WP_096002977.1">
    <property type="nucleotide sequence ID" value="NZ_NTMR01000002.1"/>
</dbReference>
<gene>
    <name evidence="2" type="ORF">CNQ84_00535</name>
</gene>
<dbReference type="EMBL" id="NTMR01000002">
    <property type="protein sequence ID" value="PBK05901.1"/>
    <property type="molecule type" value="Genomic_DNA"/>
</dbReference>
<accession>A0A2A3MM69</accession>
<name>A0A2A3MM69_9PSED</name>
<organism evidence="2 3">
    <name type="scientific">Pseudomonas abyssi</name>
    <dbReference type="NCBI Taxonomy" id="170540"/>
    <lineage>
        <taxon>Bacteria</taxon>
        <taxon>Pseudomonadati</taxon>
        <taxon>Pseudomonadota</taxon>
        <taxon>Gammaproteobacteria</taxon>
        <taxon>Pseudomonadales</taxon>
        <taxon>Pseudomonadaceae</taxon>
        <taxon>Pseudomonas</taxon>
    </lineage>
</organism>
<dbReference type="Proteomes" id="UP000242313">
    <property type="component" value="Unassembled WGS sequence"/>
</dbReference>
<feature type="compositionally biased region" description="Basic and acidic residues" evidence="1">
    <location>
        <begin position="68"/>
        <end position="78"/>
    </location>
</feature>
<feature type="region of interest" description="Disordered" evidence="1">
    <location>
        <begin position="1"/>
        <end position="25"/>
    </location>
</feature>
<evidence type="ECO:0000313" key="2">
    <source>
        <dbReference type="EMBL" id="PBK05901.1"/>
    </source>
</evidence>
<evidence type="ECO:0000313" key="3">
    <source>
        <dbReference type="Proteomes" id="UP000242313"/>
    </source>
</evidence>
<comment type="caution">
    <text evidence="2">The sequence shown here is derived from an EMBL/GenBank/DDBJ whole genome shotgun (WGS) entry which is preliminary data.</text>
</comment>
<dbReference type="AlphaFoldDB" id="A0A2A3MM69"/>
<evidence type="ECO:0000256" key="1">
    <source>
        <dbReference type="SAM" id="MobiDB-lite"/>
    </source>
</evidence>
<feature type="compositionally biased region" description="Basic and acidic residues" evidence="1">
    <location>
        <begin position="45"/>
        <end position="60"/>
    </location>
</feature>